<gene>
    <name evidence="5" type="ORF">DS031_17915</name>
</gene>
<sequence length="375" mass="40433">MAESNAALKEVGKMAGGKALTSVGTLPVGLVVLFIAFLVFIVLFVMSIFQDDEIVNTPQYNVKGISAQVMQFKSAIETELVNQGLDTSMANVLLAILQQESGGNIARTNGDIFQSSESMSGGKMGVITDPNVSIKYGVKHFKNVLTTSNNNLDVAIQSYNYGIGFATWIQGKEPTLEKRFEFSAEMKQKPQYASSVYTGVCRYDAEAQAWNACYGDPYYLDKVKNYLVILESDGDFMGFAGDGNFAMPIAGTMTMTSDYGLRIDPITGEGSMHKGIDFGCVNYVTAIRSIAAGRIVFSGVQNGYGNIVIVQHEQSLFSAYAHLSSLSVNVGDSVTLGQQIGVCGSTGRSTGPHLHLEVRREKFGGFQDPKSILGL</sequence>
<keyword evidence="2" id="KW-0472">Membrane</keyword>
<dbReference type="Gene3D" id="1.10.530.10">
    <property type="match status" value="1"/>
</dbReference>
<evidence type="ECO:0000313" key="5">
    <source>
        <dbReference type="EMBL" id="RBW68249.1"/>
    </source>
</evidence>
<dbReference type="Gene3D" id="2.70.70.10">
    <property type="entry name" value="Glucose Permease (Domain IIA)"/>
    <property type="match status" value="1"/>
</dbReference>
<organism evidence="5 6">
    <name type="scientific">Bacillus taeanensis</name>
    <dbReference type="NCBI Taxonomy" id="273032"/>
    <lineage>
        <taxon>Bacteria</taxon>
        <taxon>Bacillati</taxon>
        <taxon>Bacillota</taxon>
        <taxon>Bacilli</taxon>
        <taxon>Bacillales</taxon>
        <taxon>Bacillaceae</taxon>
        <taxon>Bacillus</taxon>
    </lineage>
</organism>
<dbReference type="InterPro" id="IPR011055">
    <property type="entry name" value="Dup_hybrid_motif"/>
</dbReference>
<feature type="transmembrane region" description="Helical" evidence="2">
    <location>
        <begin position="23"/>
        <end position="49"/>
    </location>
</feature>
<dbReference type="PANTHER" id="PTHR21666">
    <property type="entry name" value="PEPTIDASE-RELATED"/>
    <property type="match status" value="1"/>
</dbReference>
<evidence type="ECO:0000256" key="1">
    <source>
        <dbReference type="ARBA" id="ARBA00022729"/>
    </source>
</evidence>
<dbReference type="PANTHER" id="PTHR21666:SF289">
    <property type="entry name" value="L-ALA--D-GLU ENDOPEPTIDASE"/>
    <property type="match status" value="1"/>
</dbReference>
<evidence type="ECO:0000259" key="4">
    <source>
        <dbReference type="Pfam" id="PF13702"/>
    </source>
</evidence>
<dbReference type="CDD" id="cd16891">
    <property type="entry name" value="CwlT-like"/>
    <property type="match status" value="1"/>
</dbReference>
<dbReference type="GO" id="GO:0004222">
    <property type="term" value="F:metalloendopeptidase activity"/>
    <property type="evidence" value="ECO:0007669"/>
    <property type="project" value="TreeGrafter"/>
</dbReference>
<dbReference type="OrthoDB" id="9813368at2"/>
<dbReference type="InterPro" id="IPR047194">
    <property type="entry name" value="CwlT-like_lysozyme"/>
</dbReference>
<feature type="domain" description="CwlT-like lysozyme" evidence="4">
    <location>
        <begin position="67"/>
        <end position="226"/>
    </location>
</feature>
<dbReference type="InterPro" id="IPR016047">
    <property type="entry name" value="M23ase_b-sheet_dom"/>
</dbReference>
<evidence type="ECO:0000259" key="3">
    <source>
        <dbReference type="Pfam" id="PF01551"/>
    </source>
</evidence>
<dbReference type="CDD" id="cd12797">
    <property type="entry name" value="M23_peptidase"/>
    <property type="match status" value="1"/>
</dbReference>
<proteinExistence type="predicted"/>
<reference evidence="5 6" key="1">
    <citation type="submission" date="2018-07" db="EMBL/GenBank/DDBJ databases">
        <title>Lottiidibacillus patelloidae gen. nov., sp. nov., isolated from the intestinal tract of a marine limpet and the reclassification of B. taeanensis BH030017T, B. algicola KMM 3737T and B. hwajinpoensis SW-72T as genus Lottiidibacillus.</title>
        <authorList>
            <person name="Liu R."/>
            <person name="Huang Z."/>
        </authorList>
    </citation>
    <scope>NUCLEOTIDE SEQUENCE [LARGE SCALE GENOMIC DNA]</scope>
    <source>
        <strain evidence="5 6">BH030017</strain>
    </source>
</reference>
<dbReference type="AlphaFoldDB" id="A0A366XU10"/>
<dbReference type="InterPro" id="IPR050570">
    <property type="entry name" value="Cell_wall_metabolism_enzyme"/>
</dbReference>
<dbReference type="RefSeq" id="WP_113807427.1">
    <property type="nucleotide sequence ID" value="NZ_QOCW01000023.1"/>
</dbReference>
<dbReference type="SUPFAM" id="SSF51261">
    <property type="entry name" value="Duplicated hybrid motif"/>
    <property type="match status" value="1"/>
</dbReference>
<keyword evidence="2" id="KW-1133">Transmembrane helix</keyword>
<feature type="domain" description="M23ase beta-sheet core" evidence="3">
    <location>
        <begin position="272"/>
        <end position="361"/>
    </location>
</feature>
<evidence type="ECO:0000256" key="2">
    <source>
        <dbReference type="SAM" id="Phobius"/>
    </source>
</evidence>
<dbReference type="SUPFAM" id="SSF53955">
    <property type="entry name" value="Lysozyme-like"/>
    <property type="match status" value="1"/>
</dbReference>
<dbReference type="EMBL" id="QOCW01000023">
    <property type="protein sequence ID" value="RBW68249.1"/>
    <property type="molecule type" value="Genomic_DNA"/>
</dbReference>
<dbReference type="Pfam" id="PF01551">
    <property type="entry name" value="Peptidase_M23"/>
    <property type="match status" value="1"/>
</dbReference>
<keyword evidence="6" id="KW-1185">Reference proteome</keyword>
<dbReference type="Pfam" id="PF13702">
    <property type="entry name" value="Lysozyme_like"/>
    <property type="match status" value="1"/>
</dbReference>
<comment type="caution">
    <text evidence="5">The sequence shown here is derived from an EMBL/GenBank/DDBJ whole genome shotgun (WGS) entry which is preliminary data.</text>
</comment>
<dbReference type="InterPro" id="IPR023346">
    <property type="entry name" value="Lysozyme-like_dom_sf"/>
</dbReference>
<protein>
    <submittedName>
        <fullName evidence="5">Peptidase M23</fullName>
    </submittedName>
</protein>
<evidence type="ECO:0000313" key="6">
    <source>
        <dbReference type="Proteomes" id="UP000253314"/>
    </source>
</evidence>
<keyword evidence="2" id="KW-0812">Transmembrane</keyword>
<accession>A0A366XU10</accession>
<keyword evidence="1" id="KW-0732">Signal</keyword>
<name>A0A366XU10_9BACI</name>
<dbReference type="Proteomes" id="UP000253314">
    <property type="component" value="Unassembled WGS sequence"/>
</dbReference>